<dbReference type="GO" id="GO:0015074">
    <property type="term" value="P:DNA integration"/>
    <property type="evidence" value="ECO:0007669"/>
    <property type="project" value="InterPro"/>
</dbReference>
<reference evidence="2" key="1">
    <citation type="submission" date="2019-08" db="EMBL/GenBank/DDBJ databases">
        <title>The genome of the North American firefly Photinus pyralis.</title>
        <authorList>
            <consortium name="Photinus pyralis genome working group"/>
            <person name="Fallon T.R."/>
            <person name="Sander Lower S.E."/>
            <person name="Weng J.-K."/>
        </authorList>
    </citation>
    <scope>NUCLEOTIDE SEQUENCE</scope>
    <source>
        <strain evidence="2">TRF0915ILg1</strain>
        <tissue evidence="2">Whole body</tissue>
    </source>
</reference>
<dbReference type="InterPro" id="IPR001584">
    <property type="entry name" value="Integrase_cat-core"/>
</dbReference>
<gene>
    <name evidence="2" type="ORF">ILUMI_07525</name>
</gene>
<dbReference type="EMBL" id="VTPC01003369">
    <property type="protein sequence ID" value="KAF2898654.1"/>
    <property type="molecule type" value="Genomic_DNA"/>
</dbReference>
<evidence type="ECO:0000313" key="3">
    <source>
        <dbReference type="Proteomes" id="UP000801492"/>
    </source>
</evidence>
<dbReference type="InterPro" id="IPR050951">
    <property type="entry name" value="Retrovirus_Pol_polyprotein"/>
</dbReference>
<evidence type="ECO:0000259" key="1">
    <source>
        <dbReference type="PROSITE" id="PS50994"/>
    </source>
</evidence>
<feature type="domain" description="Integrase catalytic" evidence="1">
    <location>
        <begin position="1"/>
        <end position="160"/>
    </location>
</feature>
<dbReference type="SUPFAM" id="SSF53098">
    <property type="entry name" value="Ribonuclease H-like"/>
    <property type="match status" value="1"/>
</dbReference>
<evidence type="ECO:0000313" key="2">
    <source>
        <dbReference type="EMBL" id="KAF2898654.1"/>
    </source>
</evidence>
<dbReference type="GO" id="GO:0003676">
    <property type="term" value="F:nucleic acid binding"/>
    <property type="evidence" value="ECO:0007669"/>
    <property type="project" value="InterPro"/>
</dbReference>
<dbReference type="Proteomes" id="UP000801492">
    <property type="component" value="Unassembled WGS sequence"/>
</dbReference>
<dbReference type="AlphaFoldDB" id="A0A8K0D6B2"/>
<name>A0A8K0D6B2_IGNLU</name>
<organism evidence="2 3">
    <name type="scientific">Ignelater luminosus</name>
    <name type="common">Cucubano</name>
    <name type="synonym">Pyrophorus luminosus</name>
    <dbReference type="NCBI Taxonomy" id="2038154"/>
    <lineage>
        <taxon>Eukaryota</taxon>
        <taxon>Metazoa</taxon>
        <taxon>Ecdysozoa</taxon>
        <taxon>Arthropoda</taxon>
        <taxon>Hexapoda</taxon>
        <taxon>Insecta</taxon>
        <taxon>Pterygota</taxon>
        <taxon>Neoptera</taxon>
        <taxon>Endopterygota</taxon>
        <taxon>Coleoptera</taxon>
        <taxon>Polyphaga</taxon>
        <taxon>Elateriformia</taxon>
        <taxon>Elateroidea</taxon>
        <taxon>Elateridae</taxon>
        <taxon>Agrypninae</taxon>
        <taxon>Pyrophorini</taxon>
        <taxon>Ignelater</taxon>
    </lineage>
</organism>
<comment type="caution">
    <text evidence="2">The sequence shown here is derived from an EMBL/GenBank/DDBJ whole genome shotgun (WGS) entry which is preliminary data.</text>
</comment>
<dbReference type="InterPro" id="IPR012337">
    <property type="entry name" value="RNaseH-like_sf"/>
</dbReference>
<protein>
    <recommendedName>
        <fullName evidence="1">Integrase catalytic domain-containing protein</fullName>
    </recommendedName>
</protein>
<sequence>MRVPLGTFVAPDARFVAWAHGYCWATADITAETCVQAFCNHWVAQFAVPGILTTDNSGTLCSFKEFQQFSKEWNFQSILVSPHHQQTNGLAECTIQTIKELLKKCNDHTGDIYLASLALRNTLIYHSYTPSQILMSRYLRDNLALGNKSLDPKIINKYKFKNIIDDSQFNTKQYYD</sequence>
<proteinExistence type="predicted"/>
<dbReference type="PANTHER" id="PTHR37984:SF7">
    <property type="entry name" value="INTEGRASE CATALYTIC DOMAIN-CONTAINING PROTEIN"/>
    <property type="match status" value="1"/>
</dbReference>
<keyword evidence="3" id="KW-1185">Reference proteome</keyword>
<dbReference type="OrthoDB" id="6760780at2759"/>
<dbReference type="PROSITE" id="PS50994">
    <property type="entry name" value="INTEGRASE"/>
    <property type="match status" value="1"/>
</dbReference>
<dbReference type="InterPro" id="IPR036397">
    <property type="entry name" value="RNaseH_sf"/>
</dbReference>
<accession>A0A8K0D6B2</accession>
<dbReference type="Gene3D" id="3.30.420.10">
    <property type="entry name" value="Ribonuclease H-like superfamily/Ribonuclease H"/>
    <property type="match status" value="1"/>
</dbReference>
<dbReference type="PANTHER" id="PTHR37984">
    <property type="entry name" value="PROTEIN CBG26694"/>
    <property type="match status" value="1"/>
</dbReference>